<gene>
    <name evidence="5" type="ORF">UA08_00077</name>
</gene>
<dbReference type="FunFam" id="3.40.50.720:FF:000084">
    <property type="entry name" value="Short-chain dehydrogenase reductase"/>
    <property type="match status" value="1"/>
</dbReference>
<name>A0A225APU0_TALAT</name>
<evidence type="ECO:0000313" key="6">
    <source>
        <dbReference type="Proteomes" id="UP000214365"/>
    </source>
</evidence>
<proteinExistence type="inferred from homology"/>
<dbReference type="PRINTS" id="PR00080">
    <property type="entry name" value="SDRFAMILY"/>
</dbReference>
<keyword evidence="6" id="KW-1185">Reference proteome</keyword>
<dbReference type="SUPFAM" id="SSF51735">
    <property type="entry name" value="NAD(P)-binding Rossmann-fold domains"/>
    <property type="match status" value="1"/>
</dbReference>
<accession>A0A225APU0</accession>
<dbReference type="InterPro" id="IPR020904">
    <property type="entry name" value="Sc_DH/Rdtase_CS"/>
</dbReference>
<evidence type="ECO:0008006" key="7">
    <source>
        <dbReference type="Google" id="ProtNLM"/>
    </source>
</evidence>
<organism evidence="5 6">
    <name type="scientific">Talaromyces atroroseus</name>
    <dbReference type="NCBI Taxonomy" id="1441469"/>
    <lineage>
        <taxon>Eukaryota</taxon>
        <taxon>Fungi</taxon>
        <taxon>Dikarya</taxon>
        <taxon>Ascomycota</taxon>
        <taxon>Pezizomycotina</taxon>
        <taxon>Eurotiomycetes</taxon>
        <taxon>Eurotiomycetidae</taxon>
        <taxon>Eurotiales</taxon>
        <taxon>Trichocomaceae</taxon>
        <taxon>Talaromyces</taxon>
        <taxon>Talaromyces sect. Trachyspermi</taxon>
    </lineage>
</organism>
<dbReference type="InterPro" id="IPR036291">
    <property type="entry name" value="NAD(P)-bd_dom_sf"/>
</dbReference>
<keyword evidence="3" id="KW-0560">Oxidoreductase</keyword>
<evidence type="ECO:0000256" key="2">
    <source>
        <dbReference type="ARBA" id="ARBA00022857"/>
    </source>
</evidence>
<dbReference type="GeneID" id="30999832"/>
<dbReference type="PANTHER" id="PTHR48107:SF16">
    <property type="entry name" value="NADPH-DEPENDENT ALDEHYDE REDUCTASE 1, CHLOROPLASTIC"/>
    <property type="match status" value="1"/>
</dbReference>
<evidence type="ECO:0000256" key="1">
    <source>
        <dbReference type="ARBA" id="ARBA00006484"/>
    </source>
</evidence>
<evidence type="ECO:0000256" key="4">
    <source>
        <dbReference type="SAM" id="MobiDB-lite"/>
    </source>
</evidence>
<reference evidence="5 6" key="1">
    <citation type="submission" date="2015-06" db="EMBL/GenBank/DDBJ databases">
        <title>Talaromyces atroroseus IBT 11181 draft genome.</title>
        <authorList>
            <person name="Rasmussen K.B."/>
            <person name="Rasmussen S."/>
            <person name="Petersen B."/>
            <person name="Sicheritz-Ponten T."/>
            <person name="Mortensen U.H."/>
            <person name="Thrane U."/>
        </authorList>
    </citation>
    <scope>NUCLEOTIDE SEQUENCE [LARGE SCALE GENOMIC DNA]</scope>
    <source>
        <strain evidence="5 6">IBT 11181</strain>
    </source>
</reference>
<protein>
    <recommendedName>
        <fullName evidence="7">Oxidoreductase</fullName>
    </recommendedName>
</protein>
<dbReference type="Proteomes" id="UP000214365">
    <property type="component" value="Unassembled WGS sequence"/>
</dbReference>
<evidence type="ECO:0000313" key="5">
    <source>
        <dbReference type="EMBL" id="OKL63652.1"/>
    </source>
</evidence>
<dbReference type="GO" id="GO:0016614">
    <property type="term" value="F:oxidoreductase activity, acting on CH-OH group of donors"/>
    <property type="evidence" value="ECO:0007669"/>
    <property type="project" value="UniProtKB-ARBA"/>
</dbReference>
<dbReference type="RefSeq" id="XP_020123773.1">
    <property type="nucleotide sequence ID" value="XM_020260623.1"/>
</dbReference>
<keyword evidence="2" id="KW-0521">NADP</keyword>
<dbReference type="EMBL" id="LFMY01000001">
    <property type="protein sequence ID" value="OKL63652.1"/>
    <property type="molecule type" value="Genomic_DNA"/>
</dbReference>
<comment type="caution">
    <text evidence="5">The sequence shown here is derived from an EMBL/GenBank/DDBJ whole genome shotgun (WGS) entry which is preliminary data.</text>
</comment>
<feature type="compositionally biased region" description="Basic and acidic residues" evidence="4">
    <location>
        <begin position="248"/>
        <end position="257"/>
    </location>
</feature>
<dbReference type="Gene3D" id="3.40.50.720">
    <property type="entry name" value="NAD(P)-binding Rossmann-like Domain"/>
    <property type="match status" value="1"/>
</dbReference>
<sequence length="298" mass="32534">MASEQTAQHGAFKPPQASQSQSKPGLEKNMQPASESTKLEHTDEFIEYVGSGKLKDKNVLITGGDSGIGRSVAILMAKEGADVTIAHLPEEQTDAEDTKKLVKAEKRMCALFAGDLTDYENCRKAVDQHFQSYGSVNILVNNASKQYICKNFTDIDMCNVENLFRTNILQMFAMTKFALPYMKKGDSIINTTSVVTFRGSSSMVDYAATKGSIVGFTRSLASQLIPKGIRVNAVAPGAVYTPIQSDTRPAKQMENWHSKSPLGRPGQPSEVAPTFVFLASPESSLYYGQILHCYPLGD</sequence>
<dbReference type="PANTHER" id="PTHR48107">
    <property type="entry name" value="NADPH-DEPENDENT ALDEHYDE REDUCTASE-LIKE PROTEIN, CHLOROPLASTIC-RELATED"/>
    <property type="match status" value="1"/>
</dbReference>
<dbReference type="OrthoDB" id="47007at2759"/>
<dbReference type="Pfam" id="PF13561">
    <property type="entry name" value="adh_short_C2"/>
    <property type="match status" value="1"/>
</dbReference>
<dbReference type="PROSITE" id="PS00061">
    <property type="entry name" value="ADH_SHORT"/>
    <property type="match status" value="1"/>
</dbReference>
<dbReference type="InterPro" id="IPR002347">
    <property type="entry name" value="SDR_fam"/>
</dbReference>
<dbReference type="PRINTS" id="PR00081">
    <property type="entry name" value="GDHRDH"/>
</dbReference>
<comment type="similarity">
    <text evidence="1">Belongs to the short-chain dehydrogenases/reductases (SDR) family.</text>
</comment>
<feature type="region of interest" description="Disordered" evidence="4">
    <location>
        <begin position="248"/>
        <end position="267"/>
    </location>
</feature>
<dbReference type="STRING" id="1441469.A0A225APU0"/>
<evidence type="ECO:0000256" key="3">
    <source>
        <dbReference type="ARBA" id="ARBA00023002"/>
    </source>
</evidence>
<feature type="region of interest" description="Disordered" evidence="4">
    <location>
        <begin position="1"/>
        <end position="41"/>
    </location>
</feature>
<dbReference type="AlphaFoldDB" id="A0A225APU0"/>